<protein>
    <submittedName>
        <fullName evidence="10">Amino acid permease</fullName>
    </submittedName>
</protein>
<evidence type="ECO:0000256" key="1">
    <source>
        <dbReference type="ARBA" id="ARBA00004651"/>
    </source>
</evidence>
<dbReference type="FunFam" id="1.20.1740.10:FF:000001">
    <property type="entry name" value="Amino acid permease"/>
    <property type="match status" value="1"/>
</dbReference>
<keyword evidence="6 8" id="KW-1133">Transmembrane helix</keyword>
<proteinExistence type="predicted"/>
<evidence type="ECO:0000313" key="10">
    <source>
        <dbReference type="EMBL" id="KAA9022574.1"/>
    </source>
</evidence>
<dbReference type="GO" id="GO:0006865">
    <property type="term" value="P:amino acid transport"/>
    <property type="evidence" value="ECO:0007669"/>
    <property type="project" value="UniProtKB-KW"/>
</dbReference>
<dbReference type="Proteomes" id="UP000326671">
    <property type="component" value="Unassembled WGS sequence"/>
</dbReference>
<evidence type="ECO:0000256" key="8">
    <source>
        <dbReference type="SAM" id="Phobius"/>
    </source>
</evidence>
<evidence type="ECO:0000256" key="5">
    <source>
        <dbReference type="ARBA" id="ARBA00022970"/>
    </source>
</evidence>
<dbReference type="PROSITE" id="PS00218">
    <property type="entry name" value="AMINO_ACID_PERMEASE_1"/>
    <property type="match status" value="1"/>
</dbReference>
<feature type="transmembrane region" description="Helical" evidence="8">
    <location>
        <begin position="424"/>
        <end position="442"/>
    </location>
</feature>
<dbReference type="EMBL" id="VYKL01000022">
    <property type="protein sequence ID" value="KAA9022574.1"/>
    <property type="molecule type" value="Genomic_DNA"/>
</dbReference>
<feature type="transmembrane region" description="Helical" evidence="8">
    <location>
        <begin position="397"/>
        <end position="418"/>
    </location>
</feature>
<feature type="transmembrane region" description="Helical" evidence="8">
    <location>
        <begin position="155"/>
        <end position="175"/>
    </location>
</feature>
<dbReference type="GO" id="GO:0055085">
    <property type="term" value="P:transmembrane transport"/>
    <property type="evidence" value="ECO:0007669"/>
    <property type="project" value="InterPro"/>
</dbReference>
<evidence type="ECO:0000256" key="4">
    <source>
        <dbReference type="ARBA" id="ARBA00022692"/>
    </source>
</evidence>
<feature type="transmembrane region" description="Helical" evidence="8">
    <location>
        <begin position="95"/>
        <end position="117"/>
    </location>
</feature>
<comment type="caution">
    <text evidence="10">The sequence shown here is derived from an EMBL/GenBank/DDBJ whole genome shotgun (WGS) entry which is preliminary data.</text>
</comment>
<feature type="transmembrane region" description="Helical" evidence="8">
    <location>
        <begin position="123"/>
        <end position="143"/>
    </location>
</feature>
<keyword evidence="2" id="KW-0813">Transport</keyword>
<sequence>MEKQELKRDLKNRHVQLIAIGGTIGTGLFLGSGRAIQLAGPSIILAYLIVGIALFFVMRALGELLLSNAGYQSFTDFAADYIGPWAGYVTGWTYWFCWIMTAMADIIAVGVYVQYWFNIPQWIPALVCLIILLGLNLLTVKLFGELEFWFAIIKVITILALIVIGVILLFIGFQTETGTVSVKNLWEYGGLFPNGISGFLLSFQLVVFAFVGVELVGVSAAETSDPKKNIPSAINKIPLRILFFYVGALVIILSINPWEQLSASSSPFVQVFSLVGIPVAAGIINFVVLTSAASACNSGLFSTSRILYNLSSHNQGPAKFSALNKNHVPSSALFTSGIVVSIGALLSKLIPGQAFSIVTTISAICFIWVWSIILISHIKYMKTRPDLREKSTFKAPLAPFINYVVLALFVFILIIMLLAEATRLALLLTPVWFILLFIAYALRKRKFNNHANEKDIETSTIA</sequence>
<dbReference type="AlphaFoldDB" id="A0A5J5HP35"/>
<accession>A0A5J5HP35</accession>
<evidence type="ECO:0000259" key="9">
    <source>
        <dbReference type="Pfam" id="PF00324"/>
    </source>
</evidence>
<evidence type="ECO:0000256" key="2">
    <source>
        <dbReference type="ARBA" id="ARBA00022448"/>
    </source>
</evidence>
<evidence type="ECO:0000313" key="11">
    <source>
        <dbReference type="Proteomes" id="UP000326671"/>
    </source>
</evidence>
<dbReference type="InterPro" id="IPR004841">
    <property type="entry name" value="AA-permease/SLC12A_dom"/>
</dbReference>
<name>A0A5J5HP35_9BACI</name>
<comment type="subcellular location">
    <subcellularLocation>
        <location evidence="1">Cell membrane</location>
        <topology evidence="1">Multi-pass membrane protein</topology>
    </subcellularLocation>
</comment>
<keyword evidence="4 8" id="KW-0812">Transmembrane</keyword>
<feature type="transmembrane region" description="Helical" evidence="8">
    <location>
        <begin position="237"/>
        <end position="256"/>
    </location>
</feature>
<organism evidence="10 11">
    <name type="scientific">Niallia endozanthoxylica</name>
    <dbReference type="NCBI Taxonomy" id="2036016"/>
    <lineage>
        <taxon>Bacteria</taxon>
        <taxon>Bacillati</taxon>
        <taxon>Bacillota</taxon>
        <taxon>Bacilli</taxon>
        <taxon>Bacillales</taxon>
        <taxon>Bacillaceae</taxon>
        <taxon>Niallia</taxon>
    </lineage>
</organism>
<evidence type="ECO:0000256" key="7">
    <source>
        <dbReference type="ARBA" id="ARBA00023136"/>
    </source>
</evidence>
<dbReference type="Pfam" id="PF00324">
    <property type="entry name" value="AA_permease"/>
    <property type="match status" value="1"/>
</dbReference>
<evidence type="ECO:0000256" key="3">
    <source>
        <dbReference type="ARBA" id="ARBA00022475"/>
    </source>
</evidence>
<dbReference type="InterPro" id="IPR004840">
    <property type="entry name" value="Amino_acid_permease_CS"/>
</dbReference>
<evidence type="ECO:0000256" key="6">
    <source>
        <dbReference type="ARBA" id="ARBA00022989"/>
    </source>
</evidence>
<reference evidence="10 11" key="1">
    <citation type="submission" date="2019-09" db="EMBL/GenBank/DDBJ databases">
        <title>Whole genome sequences of isolates from the Mars Exploration Rovers.</title>
        <authorList>
            <person name="Seuylemezian A."/>
            <person name="Vaishampayan P."/>
        </authorList>
    </citation>
    <scope>NUCLEOTIDE SEQUENCE [LARGE SCALE GENOMIC DNA]</scope>
    <source>
        <strain evidence="10 11">MER_TA_151</strain>
    </source>
</reference>
<dbReference type="OrthoDB" id="9780162at2"/>
<dbReference type="PANTHER" id="PTHR43495">
    <property type="entry name" value="GABA PERMEASE"/>
    <property type="match status" value="1"/>
</dbReference>
<keyword evidence="5" id="KW-0029">Amino-acid transport</keyword>
<feature type="transmembrane region" description="Helical" evidence="8">
    <location>
        <begin position="328"/>
        <end position="347"/>
    </location>
</feature>
<feature type="transmembrane region" description="Helical" evidence="8">
    <location>
        <begin position="195"/>
        <end position="216"/>
    </location>
</feature>
<dbReference type="PIRSF" id="PIRSF006060">
    <property type="entry name" value="AA_transporter"/>
    <property type="match status" value="1"/>
</dbReference>
<feature type="transmembrane region" description="Helical" evidence="8">
    <location>
        <begin position="12"/>
        <end position="30"/>
    </location>
</feature>
<feature type="transmembrane region" description="Helical" evidence="8">
    <location>
        <begin position="353"/>
        <end position="376"/>
    </location>
</feature>
<dbReference type="Gene3D" id="1.20.1740.10">
    <property type="entry name" value="Amino acid/polyamine transporter I"/>
    <property type="match status" value="1"/>
</dbReference>
<dbReference type="PANTHER" id="PTHR43495:SF2">
    <property type="entry name" value="D-SERINE_D-ALANINE_GLYCINE TRANSPORTER"/>
    <property type="match status" value="1"/>
</dbReference>
<keyword evidence="11" id="KW-1185">Reference proteome</keyword>
<keyword evidence="3" id="KW-1003">Cell membrane</keyword>
<keyword evidence="7 8" id="KW-0472">Membrane</keyword>
<gene>
    <name evidence="10" type="ORF">F4V44_14970</name>
</gene>
<dbReference type="GO" id="GO:0005886">
    <property type="term" value="C:plasma membrane"/>
    <property type="evidence" value="ECO:0007669"/>
    <property type="project" value="UniProtKB-SubCell"/>
</dbReference>
<feature type="domain" description="Amino acid permease/ SLC12A" evidence="9">
    <location>
        <begin position="14"/>
        <end position="448"/>
    </location>
</feature>
<feature type="transmembrane region" description="Helical" evidence="8">
    <location>
        <begin position="268"/>
        <end position="289"/>
    </location>
</feature>
<dbReference type="RefSeq" id="WP_150440827.1">
    <property type="nucleotide sequence ID" value="NZ_VYKL01000022.1"/>
</dbReference>
<feature type="transmembrane region" description="Helical" evidence="8">
    <location>
        <begin position="36"/>
        <end position="57"/>
    </location>
</feature>